<dbReference type="AlphaFoldDB" id="A0A6B0UK07"/>
<proteinExistence type="predicted"/>
<feature type="chain" id="PRO_5025558527" evidence="1">
    <location>
        <begin position="19"/>
        <end position="111"/>
    </location>
</feature>
<evidence type="ECO:0000313" key="2">
    <source>
        <dbReference type="EMBL" id="MXU89966.1"/>
    </source>
</evidence>
<keyword evidence="1" id="KW-0732">Signal</keyword>
<dbReference type="EMBL" id="GIFC01007883">
    <property type="protein sequence ID" value="MXU89966.1"/>
    <property type="molecule type" value="Transcribed_RNA"/>
</dbReference>
<name>A0A6B0UK07_IXORI</name>
<feature type="signal peptide" evidence="1">
    <location>
        <begin position="1"/>
        <end position="18"/>
    </location>
</feature>
<organism evidence="2">
    <name type="scientific">Ixodes ricinus</name>
    <name type="common">Common tick</name>
    <name type="synonym">Acarus ricinus</name>
    <dbReference type="NCBI Taxonomy" id="34613"/>
    <lineage>
        <taxon>Eukaryota</taxon>
        <taxon>Metazoa</taxon>
        <taxon>Ecdysozoa</taxon>
        <taxon>Arthropoda</taxon>
        <taxon>Chelicerata</taxon>
        <taxon>Arachnida</taxon>
        <taxon>Acari</taxon>
        <taxon>Parasitiformes</taxon>
        <taxon>Ixodida</taxon>
        <taxon>Ixodoidea</taxon>
        <taxon>Ixodidae</taxon>
        <taxon>Ixodinae</taxon>
        <taxon>Ixodes</taxon>
    </lineage>
</organism>
<protein>
    <submittedName>
        <fullName evidence="2">Putative secreted protein</fullName>
    </submittedName>
</protein>
<reference evidence="2" key="1">
    <citation type="submission" date="2019-12" db="EMBL/GenBank/DDBJ databases">
        <title>An insight into the sialome of adult female Ixodes ricinus ticks feeding for 6 days.</title>
        <authorList>
            <person name="Perner J."/>
            <person name="Ribeiro J.M.C."/>
        </authorList>
    </citation>
    <scope>NUCLEOTIDE SEQUENCE</scope>
    <source>
        <strain evidence="2">Semi-engorged</strain>
        <tissue evidence="2">Salivary glands</tissue>
    </source>
</reference>
<accession>A0A6B0UK07</accession>
<evidence type="ECO:0000256" key="1">
    <source>
        <dbReference type="SAM" id="SignalP"/>
    </source>
</evidence>
<sequence length="111" mass="12855">MLFMLLLSVVCDAKITVGKSVQRRVLYVDNNYWVKQRYTTKQHTTCRFTIAKSLFHKELPVHDATQDDNFHDDDQDQNEFVGDHASVHGAQYLATRRQVLIGLFEPLFGPD</sequence>